<organism evidence="1 2">
    <name type="scientific">Herbidospora solisilvae</name>
    <dbReference type="NCBI Taxonomy" id="2696284"/>
    <lineage>
        <taxon>Bacteria</taxon>
        <taxon>Bacillati</taxon>
        <taxon>Actinomycetota</taxon>
        <taxon>Actinomycetes</taxon>
        <taxon>Streptosporangiales</taxon>
        <taxon>Streptosporangiaceae</taxon>
        <taxon>Herbidospora</taxon>
    </lineage>
</organism>
<accession>A0A7C9NDX5</accession>
<dbReference type="AlphaFoldDB" id="A0A7C9NDX5"/>
<comment type="caution">
    <text evidence="1">The sequence shown here is derived from an EMBL/GenBank/DDBJ whole genome shotgun (WGS) entry which is preliminary data.</text>
</comment>
<evidence type="ECO:0000313" key="1">
    <source>
        <dbReference type="EMBL" id="NAS22295.1"/>
    </source>
</evidence>
<name>A0A7C9NDX5_9ACTN</name>
<dbReference type="EMBL" id="WXEW01000003">
    <property type="protein sequence ID" value="NAS22295.1"/>
    <property type="molecule type" value="Genomic_DNA"/>
</dbReference>
<sequence length="129" mass="14039">MMITLATLSARTGHTFDDHLDRSLTIPVLDGLQAQGDLLVIPAVLLGASDWRPVPPEGLVLLDGVHPHVLVADPGTCLWTDGLDGRSFAATAPVYLMHPEHGATGLAPGRYVTRRQREWRKTVELPVFD</sequence>
<keyword evidence="2" id="KW-1185">Reference proteome</keyword>
<dbReference type="Proteomes" id="UP000479526">
    <property type="component" value="Unassembled WGS sequence"/>
</dbReference>
<reference evidence="1 2" key="1">
    <citation type="submission" date="2020-01" db="EMBL/GenBank/DDBJ databases">
        <title>Herbidospora sp. NEAU-GS84 nov., a novel actinomycete isolated from soil.</title>
        <authorList>
            <person name="Han L."/>
        </authorList>
    </citation>
    <scope>NUCLEOTIDE SEQUENCE [LARGE SCALE GENOMIC DNA]</scope>
    <source>
        <strain evidence="1 2">NEAU-GS84</strain>
    </source>
</reference>
<gene>
    <name evidence="1" type="ORF">GT755_11440</name>
</gene>
<protein>
    <submittedName>
        <fullName evidence="1">Uncharacterized protein</fullName>
    </submittedName>
</protein>
<proteinExistence type="predicted"/>
<evidence type="ECO:0000313" key="2">
    <source>
        <dbReference type="Proteomes" id="UP000479526"/>
    </source>
</evidence>